<dbReference type="Pfam" id="PF08448">
    <property type="entry name" value="PAS_4"/>
    <property type="match status" value="1"/>
</dbReference>
<dbReference type="CDD" id="cd00082">
    <property type="entry name" value="HisKA"/>
    <property type="match status" value="1"/>
</dbReference>
<dbReference type="SUPFAM" id="SSF47384">
    <property type="entry name" value="Homodimeric domain of signal transducing histidine kinase"/>
    <property type="match status" value="1"/>
</dbReference>
<dbReference type="Gene3D" id="1.10.287.130">
    <property type="match status" value="1"/>
</dbReference>
<evidence type="ECO:0000256" key="1">
    <source>
        <dbReference type="ARBA" id="ARBA00000085"/>
    </source>
</evidence>
<dbReference type="InterPro" id="IPR001789">
    <property type="entry name" value="Sig_transdc_resp-reg_receiver"/>
</dbReference>
<evidence type="ECO:0000256" key="4">
    <source>
        <dbReference type="ARBA" id="ARBA00023012"/>
    </source>
</evidence>
<sequence length="502" mass="54543">MDNIESLVLENIGVAVYACDSELNLTYLNGSCAGLAGLNASDASGRKCYDVFGDGHCSQMQPCPAKIAMQNLQPAASSDISYKTPAGVLKQIRRSAVPIINGGVADGAIVYLHDTANDNRPEQINIVKSHFVSNLGYEIRTPMTNIMGFTEMLTQTNLNPDQAKLAGHIKTSSESLLSIITSLLEYSRLESDEATLESNEFSFKQLIFEAVNLLMEKAVQKSLKIYYTIDSNLKYNLRGDDAKLKIVLLNLLDNAIKFSAQGEIRISLSVESETAETALIKVEISDQGIGVAKENLDGIFLPFYQVDNGITREHHGIGLGLTLAEHYVKMMGGEKIHAESAAGSGSRFHFSINFTRAASAKKNDGGASAAAEKQSYSICRKILVVEDNYLNIEVICRLLKICECDYQVVENGLQALDTIKSGGRFDAILMDINLPEISGIETAKMIRALGCVTPIIAVTAYTSANDKMLCLNAGMNDYLIKPINFNLLVNSIKTHCSGSPVK</sequence>
<dbReference type="PROSITE" id="PS50110">
    <property type="entry name" value="RESPONSE_REGULATORY"/>
    <property type="match status" value="1"/>
</dbReference>
<keyword evidence="4" id="KW-0902">Two-component regulatory system</keyword>
<keyword evidence="3 5" id="KW-0597">Phosphoprotein</keyword>
<dbReference type="CDD" id="cd16922">
    <property type="entry name" value="HATPase_EvgS-ArcB-TorS-like"/>
    <property type="match status" value="1"/>
</dbReference>
<dbReference type="InterPro" id="IPR003661">
    <property type="entry name" value="HisK_dim/P_dom"/>
</dbReference>
<dbReference type="FunFam" id="3.30.565.10:FF:000010">
    <property type="entry name" value="Sensor histidine kinase RcsC"/>
    <property type="match status" value="1"/>
</dbReference>
<reference evidence="8 9" key="1">
    <citation type="journal article" date="2016" name="Nat. Commun.">
        <title>Thousands of microbial genomes shed light on interconnected biogeochemical processes in an aquifer system.</title>
        <authorList>
            <person name="Anantharaman K."/>
            <person name="Brown C.T."/>
            <person name="Hug L.A."/>
            <person name="Sharon I."/>
            <person name="Castelle C.J."/>
            <person name="Probst A.J."/>
            <person name="Thomas B.C."/>
            <person name="Singh A."/>
            <person name="Wilkins M.J."/>
            <person name="Karaoz U."/>
            <person name="Brodie E.L."/>
            <person name="Williams K.H."/>
            <person name="Hubbard S.S."/>
            <person name="Banfield J.F."/>
        </authorList>
    </citation>
    <scope>NUCLEOTIDE SEQUENCE [LARGE SCALE GENOMIC DNA]</scope>
</reference>
<proteinExistence type="predicted"/>
<protein>
    <recommendedName>
        <fullName evidence="2">histidine kinase</fullName>
        <ecNumber evidence="2">2.7.13.3</ecNumber>
    </recommendedName>
</protein>
<dbReference type="InterPro" id="IPR005467">
    <property type="entry name" value="His_kinase_dom"/>
</dbReference>
<dbReference type="PANTHER" id="PTHR45339">
    <property type="entry name" value="HYBRID SIGNAL TRANSDUCTION HISTIDINE KINASE J"/>
    <property type="match status" value="1"/>
</dbReference>
<name>A0A1F7WLT0_9BACT</name>
<dbReference type="EMBL" id="MGFH01000164">
    <property type="protein sequence ID" value="OGM03497.1"/>
    <property type="molecule type" value="Genomic_DNA"/>
</dbReference>
<feature type="domain" description="Histidine kinase" evidence="6">
    <location>
        <begin position="134"/>
        <end position="356"/>
    </location>
</feature>
<dbReference type="SUPFAM" id="SSF55874">
    <property type="entry name" value="ATPase domain of HSP90 chaperone/DNA topoisomerase II/histidine kinase"/>
    <property type="match status" value="1"/>
</dbReference>
<dbReference type="InterPro" id="IPR003594">
    <property type="entry name" value="HATPase_dom"/>
</dbReference>
<evidence type="ECO:0000259" key="6">
    <source>
        <dbReference type="PROSITE" id="PS50109"/>
    </source>
</evidence>
<dbReference type="Proteomes" id="UP000178735">
    <property type="component" value="Unassembled WGS sequence"/>
</dbReference>
<feature type="domain" description="Response regulatory" evidence="7">
    <location>
        <begin position="381"/>
        <end position="496"/>
    </location>
</feature>
<dbReference type="InterPro" id="IPR035965">
    <property type="entry name" value="PAS-like_dom_sf"/>
</dbReference>
<dbReference type="Gene3D" id="3.40.50.2300">
    <property type="match status" value="1"/>
</dbReference>
<evidence type="ECO:0000259" key="7">
    <source>
        <dbReference type="PROSITE" id="PS50110"/>
    </source>
</evidence>
<evidence type="ECO:0000256" key="2">
    <source>
        <dbReference type="ARBA" id="ARBA00012438"/>
    </source>
</evidence>
<dbReference type="SUPFAM" id="SSF52172">
    <property type="entry name" value="CheY-like"/>
    <property type="match status" value="1"/>
</dbReference>
<dbReference type="Gene3D" id="3.30.565.10">
    <property type="entry name" value="Histidine kinase-like ATPase, C-terminal domain"/>
    <property type="match status" value="1"/>
</dbReference>
<evidence type="ECO:0000313" key="8">
    <source>
        <dbReference type="EMBL" id="OGM03497.1"/>
    </source>
</evidence>
<dbReference type="AlphaFoldDB" id="A0A1F7WLT0"/>
<dbReference type="PRINTS" id="PR00344">
    <property type="entry name" value="BCTRLSENSOR"/>
</dbReference>
<accession>A0A1F7WLT0</accession>
<dbReference type="PANTHER" id="PTHR45339:SF1">
    <property type="entry name" value="HYBRID SIGNAL TRANSDUCTION HISTIDINE KINASE J"/>
    <property type="match status" value="1"/>
</dbReference>
<dbReference type="Gene3D" id="3.30.450.20">
    <property type="entry name" value="PAS domain"/>
    <property type="match status" value="1"/>
</dbReference>
<dbReference type="InterPro" id="IPR011006">
    <property type="entry name" value="CheY-like_superfamily"/>
</dbReference>
<evidence type="ECO:0000256" key="5">
    <source>
        <dbReference type="PROSITE-ProRule" id="PRU00169"/>
    </source>
</evidence>
<comment type="catalytic activity">
    <reaction evidence="1">
        <text>ATP + protein L-histidine = ADP + protein N-phospho-L-histidine.</text>
        <dbReference type="EC" id="2.7.13.3"/>
    </reaction>
</comment>
<dbReference type="GO" id="GO:0000155">
    <property type="term" value="F:phosphorelay sensor kinase activity"/>
    <property type="evidence" value="ECO:0007669"/>
    <property type="project" value="InterPro"/>
</dbReference>
<dbReference type="PROSITE" id="PS50109">
    <property type="entry name" value="HIS_KIN"/>
    <property type="match status" value="1"/>
</dbReference>
<feature type="modified residue" description="4-aspartylphosphate" evidence="5">
    <location>
        <position position="431"/>
    </location>
</feature>
<dbReference type="Pfam" id="PF00512">
    <property type="entry name" value="HisKA"/>
    <property type="match status" value="1"/>
</dbReference>
<dbReference type="InterPro" id="IPR036890">
    <property type="entry name" value="HATPase_C_sf"/>
</dbReference>
<gene>
    <name evidence="8" type="ORF">A2008_04410</name>
</gene>
<dbReference type="SMART" id="SM00387">
    <property type="entry name" value="HATPase_c"/>
    <property type="match status" value="1"/>
</dbReference>
<dbReference type="SMART" id="SM00448">
    <property type="entry name" value="REC"/>
    <property type="match status" value="1"/>
</dbReference>
<dbReference type="SUPFAM" id="SSF55785">
    <property type="entry name" value="PYP-like sensor domain (PAS domain)"/>
    <property type="match status" value="1"/>
</dbReference>
<dbReference type="SMART" id="SM00388">
    <property type="entry name" value="HisKA"/>
    <property type="match status" value="1"/>
</dbReference>
<dbReference type="EC" id="2.7.13.3" evidence="2"/>
<dbReference type="InterPro" id="IPR036097">
    <property type="entry name" value="HisK_dim/P_sf"/>
</dbReference>
<dbReference type="STRING" id="1817813.A2008_04410"/>
<dbReference type="InterPro" id="IPR004358">
    <property type="entry name" value="Sig_transdc_His_kin-like_C"/>
</dbReference>
<evidence type="ECO:0000256" key="3">
    <source>
        <dbReference type="ARBA" id="ARBA00022553"/>
    </source>
</evidence>
<comment type="caution">
    <text evidence="8">The sequence shown here is derived from an EMBL/GenBank/DDBJ whole genome shotgun (WGS) entry which is preliminary data.</text>
</comment>
<dbReference type="CDD" id="cd17546">
    <property type="entry name" value="REC_hyHK_CKI1_RcsC-like"/>
    <property type="match status" value="1"/>
</dbReference>
<dbReference type="Pfam" id="PF00072">
    <property type="entry name" value="Response_reg"/>
    <property type="match status" value="1"/>
</dbReference>
<dbReference type="Pfam" id="PF02518">
    <property type="entry name" value="HATPase_c"/>
    <property type="match status" value="1"/>
</dbReference>
<dbReference type="InterPro" id="IPR013656">
    <property type="entry name" value="PAS_4"/>
</dbReference>
<organism evidence="8 9">
    <name type="scientific">Candidatus Wallbacteria bacterium GWC2_49_35</name>
    <dbReference type="NCBI Taxonomy" id="1817813"/>
    <lineage>
        <taxon>Bacteria</taxon>
        <taxon>Candidatus Walliibacteriota</taxon>
    </lineage>
</organism>
<evidence type="ECO:0000313" key="9">
    <source>
        <dbReference type="Proteomes" id="UP000178735"/>
    </source>
</evidence>